<gene>
    <name evidence="1" type="ORF">BDR25DRAFT_320034</name>
</gene>
<dbReference type="Proteomes" id="UP000799755">
    <property type="component" value="Unassembled WGS sequence"/>
</dbReference>
<comment type="caution">
    <text evidence="1">The sequence shown here is derived from an EMBL/GenBank/DDBJ whole genome shotgun (WGS) entry which is preliminary data.</text>
</comment>
<keyword evidence="2" id="KW-1185">Reference proteome</keyword>
<proteinExistence type="predicted"/>
<evidence type="ECO:0000313" key="2">
    <source>
        <dbReference type="Proteomes" id="UP000799755"/>
    </source>
</evidence>
<reference evidence="1" key="1">
    <citation type="journal article" date="2020" name="Stud. Mycol.">
        <title>101 Dothideomycetes genomes: a test case for predicting lifestyles and emergence of pathogens.</title>
        <authorList>
            <person name="Haridas S."/>
            <person name="Albert R."/>
            <person name="Binder M."/>
            <person name="Bloem J."/>
            <person name="Labutti K."/>
            <person name="Salamov A."/>
            <person name="Andreopoulos B."/>
            <person name="Baker S."/>
            <person name="Barry K."/>
            <person name="Bills G."/>
            <person name="Bluhm B."/>
            <person name="Cannon C."/>
            <person name="Castanera R."/>
            <person name="Culley D."/>
            <person name="Daum C."/>
            <person name="Ezra D."/>
            <person name="Gonzalez J."/>
            <person name="Henrissat B."/>
            <person name="Kuo A."/>
            <person name="Liang C."/>
            <person name="Lipzen A."/>
            <person name="Lutzoni F."/>
            <person name="Magnuson J."/>
            <person name="Mondo S."/>
            <person name="Nolan M."/>
            <person name="Ohm R."/>
            <person name="Pangilinan J."/>
            <person name="Park H.-J."/>
            <person name="Ramirez L."/>
            <person name="Alfaro M."/>
            <person name="Sun H."/>
            <person name="Tritt A."/>
            <person name="Yoshinaga Y."/>
            <person name="Zwiers L.-H."/>
            <person name="Turgeon B."/>
            <person name="Goodwin S."/>
            <person name="Spatafora J."/>
            <person name="Crous P."/>
            <person name="Grigoriev I."/>
        </authorList>
    </citation>
    <scope>NUCLEOTIDE SEQUENCE</scope>
    <source>
        <strain evidence="1">ATCC 200398</strain>
    </source>
</reference>
<organism evidence="1 2">
    <name type="scientific">Lindgomyces ingoldianus</name>
    <dbReference type="NCBI Taxonomy" id="673940"/>
    <lineage>
        <taxon>Eukaryota</taxon>
        <taxon>Fungi</taxon>
        <taxon>Dikarya</taxon>
        <taxon>Ascomycota</taxon>
        <taxon>Pezizomycotina</taxon>
        <taxon>Dothideomycetes</taxon>
        <taxon>Pleosporomycetidae</taxon>
        <taxon>Pleosporales</taxon>
        <taxon>Lindgomycetaceae</taxon>
        <taxon>Lindgomyces</taxon>
    </lineage>
</organism>
<dbReference type="EMBL" id="MU003551">
    <property type="protein sequence ID" value="KAF2463338.1"/>
    <property type="molecule type" value="Genomic_DNA"/>
</dbReference>
<evidence type="ECO:0000313" key="1">
    <source>
        <dbReference type="EMBL" id="KAF2463338.1"/>
    </source>
</evidence>
<name>A0ACB6Q8R3_9PLEO</name>
<protein>
    <submittedName>
        <fullName evidence="1">Uncharacterized protein</fullName>
    </submittedName>
</protein>
<sequence>MPPANLAIPRVDGVAKTDTQEELLHTPVMPVTAESLALLHNLVKEDTLVLNKTSKQRLQRRVQKLASAAQISFAERDLLQDYNQFLFKVNNEAKVRRSTGSVALGKAKVMSYKDLKETRAKRAAKENAK</sequence>
<accession>A0ACB6Q8R3</accession>